<feature type="compositionally biased region" description="Acidic residues" evidence="1">
    <location>
        <begin position="158"/>
        <end position="168"/>
    </location>
</feature>
<name>A0A4S4KWG9_9AGAM</name>
<proteinExistence type="predicted"/>
<gene>
    <name evidence="2" type="ORF">EW145_g6498</name>
</gene>
<comment type="caution">
    <text evidence="2">The sequence shown here is derived from an EMBL/GenBank/DDBJ whole genome shotgun (WGS) entry which is preliminary data.</text>
</comment>
<protein>
    <submittedName>
        <fullName evidence="2">Uncharacterized protein</fullName>
    </submittedName>
</protein>
<reference evidence="2 3" key="1">
    <citation type="submission" date="2019-02" db="EMBL/GenBank/DDBJ databases">
        <title>Genome sequencing of the rare red list fungi Phellinidium pouzarii.</title>
        <authorList>
            <person name="Buettner E."/>
            <person name="Kellner H."/>
        </authorList>
    </citation>
    <scope>NUCLEOTIDE SEQUENCE [LARGE SCALE GENOMIC DNA]</scope>
    <source>
        <strain evidence="2 3">DSM 108285</strain>
    </source>
</reference>
<evidence type="ECO:0000313" key="3">
    <source>
        <dbReference type="Proteomes" id="UP000308199"/>
    </source>
</evidence>
<dbReference type="Proteomes" id="UP000308199">
    <property type="component" value="Unassembled WGS sequence"/>
</dbReference>
<evidence type="ECO:0000313" key="2">
    <source>
        <dbReference type="EMBL" id="THH03139.1"/>
    </source>
</evidence>
<keyword evidence="3" id="KW-1185">Reference proteome</keyword>
<dbReference type="EMBL" id="SGPK01000495">
    <property type="protein sequence ID" value="THH03139.1"/>
    <property type="molecule type" value="Genomic_DNA"/>
</dbReference>
<sequence>MVASQTPPPEHNIDRHTTNKGNSVAEYVTSSIATTPILRSSSSTATGKKKAREELRSTNDAQLAVLLAIDASPSLLPPKMVANASDSHMPSVPASSKVFSRDATSLTPSRLESSEPSVSDRGKEESPISMRRAIFVEPASSRCPCAESGNESNKENESESENEVEDTDACVMVAGSSPYVSSTQYRDLRRSAAPSPSPRHRQVNKRAREDVPELGSDSALEDRWPKYKRYKVTDTTSEVKVKIKPEPDLESASDLLQMTSSVNTIQHSHRRTASLPTLGAKRLPLTELPLPAPSLSPLPLSQARGEIDMSDDEFEDVKGGNNEEVCRLVVSPLVLPGLLLAPMEEEYHFMRQVQSERQEPVTVLASDVYVDVGIDNTIKEAVDEAVAADEGNE</sequence>
<feature type="compositionally biased region" description="Polar residues" evidence="1">
    <location>
        <begin position="28"/>
        <end position="39"/>
    </location>
</feature>
<evidence type="ECO:0000256" key="1">
    <source>
        <dbReference type="SAM" id="MobiDB-lite"/>
    </source>
</evidence>
<feature type="region of interest" description="Disordered" evidence="1">
    <location>
        <begin position="76"/>
        <end position="217"/>
    </location>
</feature>
<dbReference type="AlphaFoldDB" id="A0A4S4KWG9"/>
<accession>A0A4S4KWG9</accession>
<feature type="compositionally biased region" description="Polar residues" evidence="1">
    <location>
        <begin position="84"/>
        <end position="117"/>
    </location>
</feature>
<feature type="region of interest" description="Disordered" evidence="1">
    <location>
        <begin position="1"/>
        <end position="55"/>
    </location>
</feature>
<feature type="compositionally biased region" description="Pro residues" evidence="1">
    <location>
        <begin position="1"/>
        <end position="10"/>
    </location>
</feature>
<organism evidence="2 3">
    <name type="scientific">Phellinidium pouzarii</name>
    <dbReference type="NCBI Taxonomy" id="167371"/>
    <lineage>
        <taxon>Eukaryota</taxon>
        <taxon>Fungi</taxon>
        <taxon>Dikarya</taxon>
        <taxon>Basidiomycota</taxon>
        <taxon>Agaricomycotina</taxon>
        <taxon>Agaricomycetes</taxon>
        <taxon>Hymenochaetales</taxon>
        <taxon>Hymenochaetaceae</taxon>
        <taxon>Phellinidium</taxon>
    </lineage>
</organism>